<proteinExistence type="predicted"/>
<dbReference type="Pfam" id="PF16986">
    <property type="entry name" value="CzcE"/>
    <property type="match status" value="1"/>
</dbReference>
<dbReference type="InterPro" id="IPR031560">
    <property type="entry name" value="CzcE"/>
</dbReference>
<evidence type="ECO:0000313" key="3">
    <source>
        <dbReference type="Proteomes" id="UP000503162"/>
    </source>
</evidence>
<dbReference type="RefSeq" id="WP_166227906.1">
    <property type="nucleotide sequence ID" value="NZ_CP049989.1"/>
</dbReference>
<evidence type="ECO:0000313" key="2">
    <source>
        <dbReference type="EMBL" id="QIM53129.1"/>
    </source>
</evidence>
<organism evidence="2 3">
    <name type="scientific">Hydrogenophaga crocea</name>
    <dbReference type="NCBI Taxonomy" id="2716225"/>
    <lineage>
        <taxon>Bacteria</taxon>
        <taxon>Pseudomonadati</taxon>
        <taxon>Pseudomonadota</taxon>
        <taxon>Betaproteobacteria</taxon>
        <taxon>Burkholderiales</taxon>
        <taxon>Comamonadaceae</taxon>
        <taxon>Hydrogenophaga</taxon>
    </lineage>
</organism>
<gene>
    <name evidence="2" type="ORF">G9Q37_13720</name>
</gene>
<reference evidence="2 3" key="1">
    <citation type="submission" date="2020-03" db="EMBL/GenBank/DDBJ databases">
        <title>Hydrogenophaga sp. nov. isolated from cyanobacterial mat.</title>
        <authorList>
            <person name="Thorat V."/>
            <person name="Kirdat K."/>
            <person name="Tiwarekar B."/>
            <person name="Costa E.D."/>
            <person name="Yadav A."/>
        </authorList>
    </citation>
    <scope>NUCLEOTIDE SEQUENCE [LARGE SCALE GENOMIC DNA]</scope>
    <source>
        <strain evidence="2 3">BA0156</strain>
    </source>
</reference>
<keyword evidence="3" id="KW-1185">Reference proteome</keyword>
<name>A0A6G8IJ41_9BURK</name>
<accession>A0A6G8IJ41</accession>
<feature type="chain" id="PRO_5026291770" evidence="1">
    <location>
        <begin position="27"/>
        <end position="114"/>
    </location>
</feature>
<protein>
    <submittedName>
        <fullName evidence="2">CzcE family metal-binding protein</fullName>
    </submittedName>
</protein>
<dbReference type="KEGG" id="hcz:G9Q37_13720"/>
<dbReference type="InterPro" id="IPR038674">
    <property type="entry name" value="CzcE_sf"/>
</dbReference>
<evidence type="ECO:0000256" key="1">
    <source>
        <dbReference type="SAM" id="SignalP"/>
    </source>
</evidence>
<dbReference type="EMBL" id="CP049989">
    <property type="protein sequence ID" value="QIM53129.1"/>
    <property type="molecule type" value="Genomic_DNA"/>
</dbReference>
<sequence>MNKLHTLRFAAVSVALASSLAGVASAETFRNGQSIYGQPGGEAAQARVVDVTNTKYANITYGETVVFQGAGGQKFAWTFNGLDARSWELAKFAPASLAGEGYRVYVSKNPLYRR</sequence>
<dbReference type="Gene3D" id="2.60.40.2280">
    <property type="entry name" value="Heavy-metal resistance protein CzcE"/>
    <property type="match status" value="1"/>
</dbReference>
<dbReference type="AlphaFoldDB" id="A0A6G8IJ41"/>
<keyword evidence="1" id="KW-0732">Signal</keyword>
<dbReference type="Proteomes" id="UP000503162">
    <property type="component" value="Chromosome"/>
</dbReference>
<feature type="signal peptide" evidence="1">
    <location>
        <begin position="1"/>
        <end position="26"/>
    </location>
</feature>